<dbReference type="Gene3D" id="2.160.20.80">
    <property type="entry name" value="E3 ubiquitin-protein ligase SopA"/>
    <property type="match status" value="1"/>
</dbReference>
<gene>
    <name evidence="1" type="ORF">MM415B00358_0060</name>
</gene>
<proteinExistence type="predicted"/>
<dbReference type="PANTHER" id="PTHR14136">
    <property type="entry name" value="BTB_POZ DOMAIN-CONTAINING PROTEIN KCTD9"/>
    <property type="match status" value="1"/>
</dbReference>
<dbReference type="AlphaFoldDB" id="A0A6M3JAG2"/>
<evidence type="ECO:0008006" key="2">
    <source>
        <dbReference type="Google" id="ProtNLM"/>
    </source>
</evidence>
<dbReference type="EMBL" id="MT141552">
    <property type="protein sequence ID" value="QJA66298.1"/>
    <property type="molecule type" value="Genomic_DNA"/>
</dbReference>
<dbReference type="InterPro" id="IPR001646">
    <property type="entry name" value="5peptide_repeat"/>
</dbReference>
<dbReference type="InterPro" id="IPR051082">
    <property type="entry name" value="Pentapeptide-BTB/POZ_domain"/>
</dbReference>
<accession>A0A6M3JAG2</accession>
<organism evidence="1">
    <name type="scientific">viral metagenome</name>
    <dbReference type="NCBI Taxonomy" id="1070528"/>
    <lineage>
        <taxon>unclassified sequences</taxon>
        <taxon>metagenomes</taxon>
        <taxon>organismal metagenomes</taxon>
    </lineage>
</organism>
<evidence type="ECO:0000313" key="1">
    <source>
        <dbReference type="EMBL" id="QJA66298.1"/>
    </source>
</evidence>
<dbReference type="SUPFAM" id="SSF141571">
    <property type="entry name" value="Pentapeptide repeat-like"/>
    <property type="match status" value="1"/>
</dbReference>
<protein>
    <recommendedName>
        <fullName evidence="2">Pentapeptide repeat-containing protein</fullName>
    </recommendedName>
</protein>
<dbReference type="Pfam" id="PF00805">
    <property type="entry name" value="Pentapeptide"/>
    <property type="match status" value="2"/>
</dbReference>
<reference evidence="1" key="1">
    <citation type="submission" date="2020-03" db="EMBL/GenBank/DDBJ databases">
        <title>The deep terrestrial virosphere.</title>
        <authorList>
            <person name="Holmfeldt K."/>
            <person name="Nilsson E."/>
            <person name="Simone D."/>
            <person name="Lopez-Fernandez M."/>
            <person name="Wu X."/>
            <person name="de Brujin I."/>
            <person name="Lundin D."/>
            <person name="Andersson A."/>
            <person name="Bertilsson S."/>
            <person name="Dopson M."/>
        </authorList>
    </citation>
    <scope>NUCLEOTIDE SEQUENCE</scope>
    <source>
        <strain evidence="1">MM415B00358</strain>
    </source>
</reference>
<name>A0A6M3JAG2_9ZZZZ</name>
<sequence length="181" mass="20230">MKVEIKNRFTGSIIISGDYDSIKDCLEKNRGADLRDANLRGADLRDANLRGADLGYADLGGANLRGADLGRADLRDAYLGGADLRDANLRGAYLGDANLRGAYLRGAEGYVNSHEVFQEIVRRQSVSVFSEAEWSAIAQITIHRLCWDSIKKRFPAVMFHIFEILALAGFDEWLEYWSKIK</sequence>
<dbReference type="PANTHER" id="PTHR14136:SF17">
    <property type="entry name" value="BTB_POZ DOMAIN-CONTAINING PROTEIN KCTD9"/>
    <property type="match status" value="1"/>
</dbReference>